<dbReference type="InterPro" id="IPR010994">
    <property type="entry name" value="RuvA_2-like"/>
</dbReference>
<evidence type="ECO:0000313" key="1">
    <source>
        <dbReference type="EMBL" id="HDR46880.1"/>
    </source>
</evidence>
<dbReference type="NCBIfam" id="TIGR03916">
    <property type="entry name" value="rSAM_link_UDG"/>
    <property type="match status" value="1"/>
</dbReference>
<dbReference type="SUPFAM" id="SSF47781">
    <property type="entry name" value="RuvA domain 2-like"/>
    <property type="match status" value="1"/>
</dbReference>
<dbReference type="EMBL" id="DSDO01000290">
    <property type="protein sequence ID" value="HDR46880.1"/>
    <property type="molecule type" value="Genomic_DNA"/>
</dbReference>
<dbReference type="InterPro" id="IPR051675">
    <property type="entry name" value="Endo/Exo/Phosphatase_dom_1"/>
</dbReference>
<gene>
    <name evidence="1" type="ORF">ENN94_04170</name>
</gene>
<protein>
    <submittedName>
        <fullName evidence="1">DNA modification/repair radical SAM protein</fullName>
    </submittedName>
</protein>
<accession>A0A831PP44</accession>
<dbReference type="PANTHER" id="PTHR21180">
    <property type="entry name" value="ENDONUCLEASE/EXONUCLEASE/PHOSPHATASE FAMILY DOMAIN-CONTAINING PROTEIN 1"/>
    <property type="match status" value="1"/>
</dbReference>
<dbReference type="Gene3D" id="1.10.150.320">
    <property type="entry name" value="Photosystem II 12 kDa extrinsic protein"/>
    <property type="match status" value="1"/>
</dbReference>
<dbReference type="AlphaFoldDB" id="A0A831PP44"/>
<dbReference type="Proteomes" id="UP000886162">
    <property type="component" value="Unassembled WGS sequence"/>
</dbReference>
<reference evidence="1" key="1">
    <citation type="journal article" date="2020" name="mSystems">
        <title>Genome- and Community-Level Interaction Insights into Carbon Utilization and Element Cycling Functions of Hydrothermarchaeota in Hydrothermal Sediment.</title>
        <authorList>
            <person name="Zhou Z."/>
            <person name="Liu Y."/>
            <person name="Xu W."/>
            <person name="Pan J."/>
            <person name="Luo Z.H."/>
            <person name="Li M."/>
        </authorList>
    </citation>
    <scope>NUCLEOTIDE SEQUENCE [LARGE SCALE GENOMIC DNA]</scope>
    <source>
        <strain evidence="1">SpSt-1220</strain>
    </source>
</reference>
<feature type="non-terminal residue" evidence="1">
    <location>
        <position position="1"/>
    </location>
</feature>
<proteinExistence type="predicted"/>
<comment type="caution">
    <text evidence="1">The sequence shown here is derived from an EMBL/GenBank/DDBJ whole genome shotgun (WGS) entry which is preliminary data.</text>
</comment>
<dbReference type="PANTHER" id="PTHR21180:SF9">
    <property type="entry name" value="TYPE II SECRETION SYSTEM PROTEIN K"/>
    <property type="match status" value="1"/>
</dbReference>
<sequence length="332" mass="37133">NYIEGLFLSTGVIQSPDHTMEQLIEAIRLLRADSRFGGYIHLKLVPGADERLVAEACRYADRVSVNIELPSEQSLRLLAPQKGRASILQPMAQAGRLIADSRSERRKNRKAPTLAPAGQSTQLIVGATPESDRQILALSESLYRRMDLKRVYYSAFIPVSSDTRLPAIPEPPLLREHRLYQADWLLRFYGFTSDEILSAEQPDLDPQLDPKAGWALRNLHLFPVEINRADYEILLRVPGIGVRSARRILQARRVGPLDFDGLKRLGVVLKRARFFLTANGRYLGEGDLAPARLRSQLLALPAPKKSRPQQLELFEAATDAADHFAATVTGEL</sequence>
<name>A0A831PP44_9BACT</name>
<organism evidence="1">
    <name type="scientific">Geoalkalibacter subterraneus</name>
    <dbReference type="NCBI Taxonomy" id="483547"/>
    <lineage>
        <taxon>Bacteria</taxon>
        <taxon>Pseudomonadati</taxon>
        <taxon>Thermodesulfobacteriota</taxon>
        <taxon>Desulfuromonadia</taxon>
        <taxon>Desulfuromonadales</taxon>
        <taxon>Geoalkalibacteraceae</taxon>
        <taxon>Geoalkalibacter</taxon>
    </lineage>
</organism>
<dbReference type="InterPro" id="IPR023874">
    <property type="entry name" value="DNA_rSAM_put"/>
</dbReference>